<dbReference type="EMBL" id="BSUO01000001">
    <property type="protein sequence ID" value="GMA40045.1"/>
    <property type="molecule type" value="Genomic_DNA"/>
</dbReference>
<keyword evidence="8" id="KW-0133">Cell shape</keyword>
<dbReference type="Pfam" id="PF01098">
    <property type="entry name" value="FTSW_RODA_SPOVE"/>
    <property type="match status" value="1"/>
</dbReference>
<dbReference type="InterPro" id="IPR001182">
    <property type="entry name" value="FtsW/RodA"/>
</dbReference>
<feature type="transmembrane region" description="Helical" evidence="23">
    <location>
        <begin position="222"/>
        <end position="242"/>
    </location>
</feature>
<evidence type="ECO:0000256" key="7">
    <source>
        <dbReference type="ARBA" id="ARBA00022692"/>
    </source>
</evidence>
<evidence type="ECO:0000256" key="16">
    <source>
        <dbReference type="ARBA" id="ARBA00038053"/>
    </source>
</evidence>
<evidence type="ECO:0000256" key="23">
    <source>
        <dbReference type="SAM" id="Phobius"/>
    </source>
</evidence>
<keyword evidence="4 24" id="KW-0132">Cell division</keyword>
<feature type="transmembrane region" description="Helical" evidence="23">
    <location>
        <begin position="177"/>
        <end position="195"/>
    </location>
</feature>
<organism evidence="24 25">
    <name type="scientific">Mobilicoccus caccae</name>
    <dbReference type="NCBI Taxonomy" id="1859295"/>
    <lineage>
        <taxon>Bacteria</taxon>
        <taxon>Bacillati</taxon>
        <taxon>Actinomycetota</taxon>
        <taxon>Actinomycetes</taxon>
        <taxon>Micrococcales</taxon>
        <taxon>Dermatophilaceae</taxon>
        <taxon>Mobilicoccus</taxon>
    </lineage>
</organism>
<feature type="transmembrane region" description="Helical" evidence="23">
    <location>
        <begin position="201"/>
        <end position="217"/>
    </location>
</feature>
<evidence type="ECO:0000313" key="25">
    <source>
        <dbReference type="Proteomes" id="UP001157126"/>
    </source>
</evidence>
<evidence type="ECO:0000256" key="22">
    <source>
        <dbReference type="SAM" id="MobiDB-lite"/>
    </source>
</evidence>
<evidence type="ECO:0000256" key="9">
    <source>
        <dbReference type="ARBA" id="ARBA00022984"/>
    </source>
</evidence>
<evidence type="ECO:0000256" key="5">
    <source>
        <dbReference type="ARBA" id="ARBA00022676"/>
    </source>
</evidence>
<keyword evidence="7 23" id="KW-0812">Transmembrane</keyword>
<comment type="similarity">
    <text evidence="16">Belongs to the SEDS family. FtsW subfamily.</text>
</comment>
<gene>
    <name evidence="24" type="ORF">GCM10025883_20900</name>
</gene>
<proteinExistence type="inferred from homology"/>
<feature type="transmembrane region" description="Helical" evidence="23">
    <location>
        <begin position="372"/>
        <end position="394"/>
    </location>
</feature>
<dbReference type="GO" id="GO:0051301">
    <property type="term" value="P:cell division"/>
    <property type="evidence" value="ECO:0007669"/>
    <property type="project" value="UniProtKB-KW"/>
</dbReference>
<dbReference type="Proteomes" id="UP001157126">
    <property type="component" value="Unassembled WGS sequence"/>
</dbReference>
<evidence type="ECO:0000256" key="6">
    <source>
        <dbReference type="ARBA" id="ARBA00022679"/>
    </source>
</evidence>
<comment type="catalytic activity">
    <reaction evidence="20">
        <text>[GlcNAc-(1-&gt;4)-Mur2Ac(oyl-L-Ala-gamma-D-Glu-L-Lys-D-Ala-D-Ala)](n)-di-trans,octa-cis-undecaprenyl diphosphate + beta-D-GlcNAc-(1-&gt;4)-Mur2Ac(oyl-L-Ala-gamma-D-Glu-L-Lys-D-Ala-D-Ala)-di-trans,octa-cis-undecaprenyl diphosphate = [GlcNAc-(1-&gt;4)-Mur2Ac(oyl-L-Ala-gamma-D-Glu-L-Lys-D-Ala-D-Ala)](n+1)-di-trans,octa-cis-undecaprenyl diphosphate + di-trans,octa-cis-undecaprenyl diphosphate + H(+)</text>
        <dbReference type="Rhea" id="RHEA:23708"/>
        <dbReference type="Rhea" id="RHEA-COMP:9602"/>
        <dbReference type="Rhea" id="RHEA-COMP:9603"/>
        <dbReference type="ChEBI" id="CHEBI:15378"/>
        <dbReference type="ChEBI" id="CHEBI:58405"/>
        <dbReference type="ChEBI" id="CHEBI:60033"/>
        <dbReference type="ChEBI" id="CHEBI:78435"/>
        <dbReference type="EC" id="2.4.99.28"/>
    </reaction>
</comment>
<dbReference type="InterPro" id="IPR018365">
    <property type="entry name" value="Cell_cycle_FtsW-rel_CS"/>
</dbReference>
<feature type="transmembrane region" description="Helical" evidence="23">
    <location>
        <begin position="306"/>
        <end position="329"/>
    </location>
</feature>
<comment type="subcellular location">
    <subcellularLocation>
        <location evidence="1">Cell membrane</location>
        <topology evidence="1">Multi-pass membrane protein</topology>
    </subcellularLocation>
</comment>
<sequence>MSTSTRRPTTSAAARRRAGHDDEEGPPEQHPFWARLESPLSTYYLLIAVVSSLTIIGLVEVLSASSVASLVARDSSYSLFGRQAMFAVLGGIAALIASRIPVLMWRRLALPIFLAAVALQLLVFVPGLGRDVGGNRNWVDIAGIGLQPSELGKVALVLICSLTLATKRHRIHQWQHVIVPALVPFGGVVVGLVLLGRDLGTALVLIAIIAGIMWAAGVSWKLFAGVGVLGAAGVAALVAFSGNRMSRIDQWLNCTDVHQCWQTRHGQFALADGGIIGRGLGQSVEKWLWLPEPHNDFIFAIIGEELGLWGTLLVIVLYALLALACYRVVMHSDDQFVCLATTGVMVWIVVQAMINIGSVIGLLPVIGVPLPLVSYGGSALVTNLGALGMVIAFARSEPACRQALAGRPGLWQRTGRAWRERDGLRMPSLPRPRTSKRKDR</sequence>
<evidence type="ECO:0000256" key="4">
    <source>
        <dbReference type="ARBA" id="ARBA00022618"/>
    </source>
</evidence>
<reference evidence="25" key="1">
    <citation type="journal article" date="2019" name="Int. J. Syst. Evol. Microbiol.">
        <title>The Global Catalogue of Microorganisms (GCM) 10K type strain sequencing project: providing services to taxonomists for standard genome sequencing and annotation.</title>
        <authorList>
            <consortium name="The Broad Institute Genomics Platform"/>
            <consortium name="The Broad Institute Genome Sequencing Center for Infectious Disease"/>
            <person name="Wu L."/>
            <person name="Ma J."/>
        </authorList>
    </citation>
    <scope>NUCLEOTIDE SEQUENCE [LARGE SCALE GENOMIC DNA]</scope>
    <source>
        <strain evidence="25">NBRC 113072</strain>
    </source>
</reference>
<evidence type="ECO:0000256" key="14">
    <source>
        <dbReference type="ARBA" id="ARBA00032370"/>
    </source>
</evidence>
<evidence type="ECO:0000313" key="24">
    <source>
        <dbReference type="EMBL" id="GMA40045.1"/>
    </source>
</evidence>
<dbReference type="PANTHER" id="PTHR30474">
    <property type="entry name" value="CELL CYCLE PROTEIN"/>
    <property type="match status" value="1"/>
</dbReference>
<evidence type="ECO:0000256" key="21">
    <source>
        <dbReference type="ARBA" id="ARBA00049966"/>
    </source>
</evidence>
<keyword evidence="11 23" id="KW-0472">Membrane</keyword>
<evidence type="ECO:0000256" key="8">
    <source>
        <dbReference type="ARBA" id="ARBA00022960"/>
    </source>
</evidence>
<feature type="region of interest" description="Disordered" evidence="22">
    <location>
        <begin position="1"/>
        <end position="30"/>
    </location>
</feature>
<evidence type="ECO:0000256" key="18">
    <source>
        <dbReference type="ARBA" id="ARBA00041418"/>
    </source>
</evidence>
<protein>
    <recommendedName>
        <fullName evidence="17">Probable peptidoglycan glycosyltransferase FtsW</fullName>
        <ecNumber evidence="19">2.4.99.28</ecNumber>
    </recommendedName>
    <alternativeName>
        <fullName evidence="18">Cell division protein FtsW</fullName>
    </alternativeName>
    <alternativeName>
        <fullName evidence="15">Cell wall polymerase</fullName>
    </alternativeName>
    <alternativeName>
        <fullName evidence="14">Peptidoglycan polymerase</fullName>
    </alternativeName>
</protein>
<keyword evidence="12" id="KW-0131">Cell cycle</keyword>
<feature type="transmembrane region" description="Helical" evidence="23">
    <location>
        <begin position="108"/>
        <end position="128"/>
    </location>
</feature>
<comment type="pathway">
    <text evidence="2">Cell wall biogenesis; peptidoglycan biosynthesis.</text>
</comment>
<keyword evidence="13" id="KW-0961">Cell wall biogenesis/degradation</keyword>
<evidence type="ECO:0000256" key="15">
    <source>
        <dbReference type="ARBA" id="ARBA00033270"/>
    </source>
</evidence>
<keyword evidence="9" id="KW-0573">Peptidoglycan synthesis</keyword>
<feature type="compositionally biased region" description="Low complexity" evidence="22">
    <location>
        <begin position="1"/>
        <end position="13"/>
    </location>
</feature>
<evidence type="ECO:0000256" key="2">
    <source>
        <dbReference type="ARBA" id="ARBA00004752"/>
    </source>
</evidence>
<dbReference type="NCBIfam" id="TIGR02614">
    <property type="entry name" value="ftsW"/>
    <property type="match status" value="1"/>
</dbReference>
<evidence type="ECO:0000256" key="10">
    <source>
        <dbReference type="ARBA" id="ARBA00022989"/>
    </source>
</evidence>
<feature type="transmembrane region" description="Helical" evidence="23">
    <location>
        <begin position="336"/>
        <end position="366"/>
    </location>
</feature>
<evidence type="ECO:0000256" key="12">
    <source>
        <dbReference type="ARBA" id="ARBA00023306"/>
    </source>
</evidence>
<dbReference type="EC" id="2.4.99.28" evidence="19"/>
<evidence type="ECO:0000256" key="3">
    <source>
        <dbReference type="ARBA" id="ARBA00022475"/>
    </source>
</evidence>
<keyword evidence="5" id="KW-0328">Glycosyltransferase</keyword>
<evidence type="ECO:0000256" key="11">
    <source>
        <dbReference type="ARBA" id="ARBA00023136"/>
    </source>
</evidence>
<feature type="transmembrane region" description="Helical" evidence="23">
    <location>
        <begin position="43"/>
        <end position="72"/>
    </location>
</feature>
<keyword evidence="6" id="KW-0808">Transferase</keyword>
<evidence type="ECO:0000256" key="17">
    <source>
        <dbReference type="ARBA" id="ARBA00041185"/>
    </source>
</evidence>
<keyword evidence="3" id="KW-1003">Cell membrane</keyword>
<feature type="transmembrane region" description="Helical" evidence="23">
    <location>
        <begin position="84"/>
        <end position="102"/>
    </location>
</feature>
<dbReference type="PANTHER" id="PTHR30474:SF2">
    <property type="entry name" value="PEPTIDOGLYCAN GLYCOSYLTRANSFERASE FTSW-RELATED"/>
    <property type="match status" value="1"/>
</dbReference>
<comment type="caution">
    <text evidence="24">The sequence shown here is derived from an EMBL/GenBank/DDBJ whole genome shotgun (WGS) entry which is preliminary data.</text>
</comment>
<keyword evidence="25" id="KW-1185">Reference proteome</keyword>
<evidence type="ECO:0000256" key="20">
    <source>
        <dbReference type="ARBA" id="ARBA00049902"/>
    </source>
</evidence>
<keyword evidence="10 23" id="KW-1133">Transmembrane helix</keyword>
<evidence type="ECO:0000256" key="13">
    <source>
        <dbReference type="ARBA" id="ARBA00023316"/>
    </source>
</evidence>
<accession>A0ABQ6IQ74</accession>
<name>A0ABQ6IQ74_9MICO</name>
<comment type="function">
    <text evidence="21">Peptidoglycan polymerase that is essential for cell division.</text>
</comment>
<evidence type="ECO:0000256" key="1">
    <source>
        <dbReference type="ARBA" id="ARBA00004651"/>
    </source>
</evidence>
<evidence type="ECO:0000256" key="19">
    <source>
        <dbReference type="ARBA" id="ARBA00044770"/>
    </source>
</evidence>
<dbReference type="InterPro" id="IPR013437">
    <property type="entry name" value="FtsW"/>
</dbReference>
<dbReference type="PROSITE" id="PS00428">
    <property type="entry name" value="FTSW_RODA_SPOVE"/>
    <property type="match status" value="1"/>
</dbReference>
<dbReference type="RefSeq" id="WP_284303811.1">
    <property type="nucleotide sequence ID" value="NZ_BSUO01000001.1"/>
</dbReference>